<keyword evidence="2" id="KW-1185">Reference proteome</keyword>
<dbReference type="GeneID" id="43586626"/>
<dbReference type="Proteomes" id="UP000322225">
    <property type="component" value="Chromosome 3"/>
</dbReference>
<sequence length="73" mass="8621">MGNATNLITEHQLIFLITLGALLFTIAIATLTIYILWRKRETERKRFMRRAWRARFMTGVTGLEEDGHEEIVW</sequence>
<proteinExistence type="predicted"/>
<dbReference type="EMBL" id="CP144053">
    <property type="protein sequence ID" value="WWD17106.1"/>
    <property type="molecule type" value="Genomic_DNA"/>
</dbReference>
<dbReference type="AlphaFoldDB" id="A0A5M6C6R5"/>
<reference evidence="1" key="2">
    <citation type="submission" date="2024-01" db="EMBL/GenBank/DDBJ databases">
        <title>Comparative genomics of Cryptococcus and Kwoniella reveals pathogenesis evolution and contrasting modes of karyotype evolution via chromosome fusion or intercentromeric recombination.</title>
        <authorList>
            <person name="Coelho M.A."/>
            <person name="David-Palma M."/>
            <person name="Shea T."/>
            <person name="Bowers K."/>
            <person name="McGinley-Smith S."/>
            <person name="Mohammad A.W."/>
            <person name="Gnirke A."/>
            <person name="Yurkov A.M."/>
            <person name="Nowrousian M."/>
            <person name="Sun S."/>
            <person name="Cuomo C.A."/>
            <person name="Heitman J."/>
        </authorList>
    </citation>
    <scope>NUCLEOTIDE SEQUENCE</scope>
    <source>
        <strain evidence="1">CBS 12478</strain>
    </source>
</reference>
<organism evidence="1 2">
    <name type="scientific">Kwoniella shandongensis</name>
    <dbReference type="NCBI Taxonomy" id="1734106"/>
    <lineage>
        <taxon>Eukaryota</taxon>
        <taxon>Fungi</taxon>
        <taxon>Dikarya</taxon>
        <taxon>Basidiomycota</taxon>
        <taxon>Agaricomycotina</taxon>
        <taxon>Tremellomycetes</taxon>
        <taxon>Tremellales</taxon>
        <taxon>Cryptococcaceae</taxon>
        <taxon>Kwoniella</taxon>
    </lineage>
</organism>
<dbReference type="RefSeq" id="XP_031863449.1">
    <property type="nucleotide sequence ID" value="XM_032002512.1"/>
</dbReference>
<name>A0A5M6C6R5_9TREE</name>
<reference evidence="1" key="1">
    <citation type="submission" date="2017-08" db="EMBL/GenBank/DDBJ databases">
        <authorList>
            <person name="Cuomo C."/>
            <person name="Billmyre B."/>
            <person name="Heitman J."/>
        </authorList>
    </citation>
    <scope>NUCLEOTIDE SEQUENCE</scope>
    <source>
        <strain evidence="1">CBS 12478</strain>
    </source>
</reference>
<evidence type="ECO:0000313" key="1">
    <source>
        <dbReference type="EMBL" id="WWD17106.1"/>
    </source>
</evidence>
<evidence type="ECO:0000313" key="2">
    <source>
        <dbReference type="Proteomes" id="UP000322225"/>
    </source>
</evidence>
<dbReference type="KEGG" id="ksn:43586626"/>
<gene>
    <name evidence="1" type="ORF">CI109_101543</name>
</gene>
<accession>A0A5M6C6R5</accession>
<protein>
    <submittedName>
        <fullName evidence="1">Uncharacterized protein</fullName>
    </submittedName>
</protein>